<keyword evidence="1" id="KW-0862">Zinc</keyword>
<dbReference type="GO" id="GO:0008270">
    <property type="term" value="F:zinc ion binding"/>
    <property type="evidence" value="ECO:0007669"/>
    <property type="project" value="UniProtKB-KW"/>
</dbReference>
<keyword evidence="1" id="KW-0863">Zinc-finger</keyword>
<protein>
    <recommendedName>
        <fullName evidence="4">RING-type domain-containing protein</fullName>
    </recommendedName>
</protein>
<keyword evidence="2" id="KW-0175">Coiled coil</keyword>
<comment type="caution">
    <text evidence="5">The sequence shown here is derived from an EMBL/GenBank/DDBJ whole genome shotgun (WGS) entry which is preliminary data.</text>
</comment>
<evidence type="ECO:0000256" key="1">
    <source>
        <dbReference type="PROSITE-ProRule" id="PRU00175"/>
    </source>
</evidence>
<feature type="region of interest" description="Disordered" evidence="3">
    <location>
        <begin position="386"/>
        <end position="472"/>
    </location>
</feature>
<feature type="region of interest" description="Disordered" evidence="3">
    <location>
        <begin position="75"/>
        <end position="155"/>
    </location>
</feature>
<dbReference type="EMBL" id="CAICTM010000031">
    <property type="protein sequence ID" value="CAB9498108.1"/>
    <property type="molecule type" value="Genomic_DNA"/>
</dbReference>
<organism evidence="5 6">
    <name type="scientific">Seminavis robusta</name>
    <dbReference type="NCBI Taxonomy" id="568900"/>
    <lineage>
        <taxon>Eukaryota</taxon>
        <taxon>Sar</taxon>
        <taxon>Stramenopiles</taxon>
        <taxon>Ochrophyta</taxon>
        <taxon>Bacillariophyta</taxon>
        <taxon>Bacillariophyceae</taxon>
        <taxon>Bacillariophycidae</taxon>
        <taxon>Naviculales</taxon>
        <taxon>Naviculaceae</taxon>
        <taxon>Seminavis</taxon>
    </lineage>
</organism>
<keyword evidence="6" id="KW-1185">Reference proteome</keyword>
<proteinExistence type="predicted"/>
<dbReference type="SUPFAM" id="SSF57850">
    <property type="entry name" value="RING/U-box"/>
    <property type="match status" value="1"/>
</dbReference>
<dbReference type="Proteomes" id="UP001153069">
    <property type="component" value="Unassembled WGS sequence"/>
</dbReference>
<gene>
    <name evidence="5" type="ORF">SEMRO_31_G020480.1</name>
</gene>
<dbReference type="AlphaFoldDB" id="A0A9N8D809"/>
<dbReference type="InterPro" id="IPR001841">
    <property type="entry name" value="Znf_RING"/>
</dbReference>
<reference evidence="5" key="1">
    <citation type="submission" date="2020-06" db="EMBL/GenBank/DDBJ databases">
        <authorList>
            <consortium name="Plant Systems Biology data submission"/>
        </authorList>
    </citation>
    <scope>NUCLEOTIDE SEQUENCE</scope>
    <source>
        <strain evidence="5">D6</strain>
    </source>
</reference>
<dbReference type="PROSITE" id="PS50089">
    <property type="entry name" value="ZF_RING_2"/>
    <property type="match status" value="1"/>
</dbReference>
<evidence type="ECO:0000313" key="6">
    <source>
        <dbReference type="Proteomes" id="UP001153069"/>
    </source>
</evidence>
<dbReference type="InterPro" id="IPR013083">
    <property type="entry name" value="Znf_RING/FYVE/PHD"/>
</dbReference>
<name>A0A9N8D809_9STRA</name>
<feature type="domain" description="RING-type" evidence="4">
    <location>
        <begin position="6"/>
        <end position="58"/>
    </location>
</feature>
<evidence type="ECO:0000256" key="3">
    <source>
        <dbReference type="SAM" id="MobiDB-lite"/>
    </source>
</evidence>
<dbReference type="Gene3D" id="1.20.120.330">
    <property type="entry name" value="Nucleotidyltransferases domain 2"/>
    <property type="match status" value="1"/>
</dbReference>
<evidence type="ECO:0000259" key="4">
    <source>
        <dbReference type="PROSITE" id="PS50089"/>
    </source>
</evidence>
<dbReference type="SMART" id="SM00184">
    <property type="entry name" value="RING"/>
    <property type="match status" value="1"/>
</dbReference>
<keyword evidence="1" id="KW-0479">Metal-binding</keyword>
<accession>A0A9N8D809</accession>
<feature type="region of interest" description="Disordered" evidence="3">
    <location>
        <begin position="326"/>
        <end position="368"/>
    </location>
</feature>
<evidence type="ECO:0000313" key="5">
    <source>
        <dbReference type="EMBL" id="CAB9498108.1"/>
    </source>
</evidence>
<sequence>MTEGNCCICLESLFSESDALGVTVPCGHPIHENCFRGWEASIFGKGYGRSYVKCPSCNAGSASFMKVFISLPASLNLDEDDDDDDDSSVDTNMEGEEEGSGEADKLAGDDSKKPEEEEKSDDDEKVVDLTASPPPKEIIERRQSSSSGGGSDEQTTALKRRLKKYKLQYKQCHSNFQECTKKQKEILDRHQTMKKDLEKAQQDVKEIKQASADREMELSHKSYEVTRLRRERDDARRQLAKAQEEFHQMRDAFEKEKSQYAQRLHQAQQHRSVETKKIMNDNKELRVQLEETKRKLEHKEKFCAKILAKLQELEPKYKEDLMRVAEEAETGQDSRKKRKKTVEMLRQMSKKQEALNAQKVQRDETLQADRRIQKVASGRARQMVNAATLQANRKPKAKQSALDSILGSKAAAPASSSDHKNRTSESATEAPAFHLSTTAKRKHTINRRTTAFGLPKKGGNGDIRSMLRHSSV</sequence>
<feature type="compositionally biased region" description="Acidic residues" evidence="3">
    <location>
        <begin position="77"/>
        <end position="101"/>
    </location>
</feature>
<evidence type="ECO:0000256" key="2">
    <source>
        <dbReference type="SAM" id="Coils"/>
    </source>
</evidence>
<dbReference type="Gene3D" id="3.30.40.10">
    <property type="entry name" value="Zinc/RING finger domain, C3HC4 (zinc finger)"/>
    <property type="match status" value="1"/>
</dbReference>
<feature type="coiled-coil region" evidence="2">
    <location>
        <begin position="183"/>
        <end position="302"/>
    </location>
</feature>
<feature type="compositionally biased region" description="Basic and acidic residues" evidence="3">
    <location>
        <begin position="102"/>
        <end position="116"/>
    </location>
</feature>
<dbReference type="OrthoDB" id="411372at2759"/>